<reference evidence="2 3" key="1">
    <citation type="submission" date="2019-09" db="EMBL/GenBank/DDBJ databases">
        <title>The hologenome of the rock-dwelling lichen Lasallia pustulata.</title>
        <authorList>
            <person name="Greshake Tzovaras B."/>
            <person name="Segers F."/>
            <person name="Bicker A."/>
            <person name="Dal Grande F."/>
            <person name="Otte J."/>
            <person name="Hankeln T."/>
            <person name="Schmitt I."/>
            <person name="Ebersberger I."/>
        </authorList>
    </citation>
    <scope>NUCLEOTIDE SEQUENCE [LARGE SCALE GENOMIC DNA]</scope>
    <source>
        <strain evidence="2">A1-1</strain>
    </source>
</reference>
<organism evidence="2 3">
    <name type="scientific">Lasallia pustulata</name>
    <dbReference type="NCBI Taxonomy" id="136370"/>
    <lineage>
        <taxon>Eukaryota</taxon>
        <taxon>Fungi</taxon>
        <taxon>Dikarya</taxon>
        <taxon>Ascomycota</taxon>
        <taxon>Pezizomycotina</taxon>
        <taxon>Lecanoromycetes</taxon>
        <taxon>OSLEUM clade</taxon>
        <taxon>Umbilicariomycetidae</taxon>
        <taxon>Umbilicariales</taxon>
        <taxon>Umbilicariaceae</taxon>
        <taxon>Lasallia</taxon>
    </lineage>
</organism>
<evidence type="ECO:0000313" key="2">
    <source>
        <dbReference type="EMBL" id="KAA6407546.1"/>
    </source>
</evidence>
<gene>
    <name evidence="2" type="ORF">FRX48_08789</name>
</gene>
<dbReference type="AlphaFoldDB" id="A0A5M8PEZ4"/>
<proteinExistence type="predicted"/>
<dbReference type="OrthoDB" id="203796at2759"/>
<dbReference type="EMBL" id="VXIT01000017">
    <property type="protein sequence ID" value="KAA6407546.1"/>
    <property type="molecule type" value="Genomic_DNA"/>
</dbReference>
<comment type="caution">
    <text evidence="2">The sequence shown here is derived from an EMBL/GenBank/DDBJ whole genome shotgun (WGS) entry which is preliminary data.</text>
</comment>
<name>A0A5M8PEZ4_9LECA</name>
<evidence type="ECO:0000256" key="1">
    <source>
        <dbReference type="SAM" id="MobiDB-lite"/>
    </source>
</evidence>
<accession>A0A5M8PEZ4</accession>
<evidence type="ECO:0000313" key="3">
    <source>
        <dbReference type="Proteomes" id="UP000324767"/>
    </source>
</evidence>
<protein>
    <submittedName>
        <fullName evidence="2">Uncharacterized protein</fullName>
    </submittedName>
</protein>
<sequence>MASKGLLHTLGLTPMIGTPIIGNVGKVDSNVSANASSEVNNDNTTHPPSSHGRKRITELPISVSLEAYRLPQSFLFEDHIRLTTTSPTFLKNAQFLVQLIHNQALLPPRPLIHIKGSRSEYGDELQQSRHLQWAPLSSDNRPSITDKKHDLKENCETDLELWADKFCRDPAVSKSFVLERKIMNWDTAILTAQIHSLVASTKFRGALSVTFPVTYSTVIVHAGALPNHKSKGSWVEEINKKISAPSSSEAVIDSSTKTYPSVQSIWPYASAAPGEKGRKCVVQTEQEWMQVWKDALRKAVLDGRRTKLGIEDWREVRMGGVPVEKEKAWGIGRQW</sequence>
<dbReference type="PANTHER" id="PTHR37848">
    <property type="entry name" value="EXPRESSED PROTEIN"/>
    <property type="match status" value="1"/>
</dbReference>
<feature type="compositionally biased region" description="Low complexity" evidence="1">
    <location>
        <begin position="34"/>
        <end position="43"/>
    </location>
</feature>
<dbReference type="PANTHER" id="PTHR37848:SF1">
    <property type="entry name" value="SUN DOMAIN-CONTAINING PROTEIN"/>
    <property type="match status" value="1"/>
</dbReference>
<feature type="region of interest" description="Disordered" evidence="1">
    <location>
        <begin position="34"/>
        <end position="54"/>
    </location>
</feature>
<dbReference type="Proteomes" id="UP000324767">
    <property type="component" value="Unassembled WGS sequence"/>
</dbReference>